<comment type="caution">
    <text evidence="2">The sequence shown here is derived from an EMBL/GenBank/DDBJ whole genome shotgun (WGS) entry which is preliminary data.</text>
</comment>
<reference evidence="2 3" key="1">
    <citation type="submission" date="2023-02" db="EMBL/GenBank/DDBJ databases">
        <title>LHISI_Scaffold_Assembly.</title>
        <authorList>
            <person name="Stuart O.P."/>
            <person name="Cleave R."/>
            <person name="Magrath M.J.L."/>
            <person name="Mikheyev A.S."/>
        </authorList>
    </citation>
    <scope>NUCLEOTIDE SEQUENCE [LARGE SCALE GENOMIC DNA]</scope>
    <source>
        <strain evidence="2">Daus_M_001</strain>
        <tissue evidence="2">Leg muscle</tissue>
    </source>
</reference>
<name>A0ABQ9HN81_9NEOP</name>
<accession>A0ABQ9HN81</accession>
<sequence length="1188" mass="132943">MPPGARARHDVMDYAILRGHEFLTSVPPDAFCEELYDDFHATRLAVHLGVPLSGDNDRNCTNSPLESQLVMSRMHSAASMGSVITDDYDETVNANNGLRDVRAMIGGMTKQEVKAIMKTELMIMTIDDSVDEISDEKHSEFLDIPAHFTDVNCHRGQRSMSRSPTSNMADKMAAGWTGVARHEQLRSSGPTSPCAKIPSGVTPGFSHVEIVADVSAGRIIFSRLPHRCIPALFHTHLISPLSVLNTWLLRAAEISPLCWRFSRSDAIRGQTGVKNISLSAYFKEPAVNSSGVVSKITENSNDQIGDRTQAIPYANVVCLHCAISLTWLPHSETQELNGDRFDVVQCAHRTNYDVQGSGNYFSPKCHCHQRSSWPSTELRRRTSVWKRSTPAPADRGTARVIEIRKRIVRKRLTSETRSFQPVNFDSLKLNARSVPKTTERRRLLRLRKEIQMILLLVHLRHVAEDNLEETQRPAVDHAARETAMLPLTKRQARRPNHQNVDETGHEGEERSEPGLIPGRATPGFSQLGIVPDEASWFSRGSPVSPTLVFRRCSILTSFHPHRLSRPRVLVHSGYSSNAGNDAFVFAMKLCCGADENRPPGLVDVSVRCLSGTHRITSNHDVFGGQVVDCWWRVEFQCRGSSHLHMAVWVKGHPNFETQEEIQMIDCVCVYEMQLEVSDLRELVLKYQLHRHTHTCKMNNEYSECRFNFLRKECTETRLITSDTDDGRNIRTRVDVSETARQFSAIRIEETRHVMRVSKWPLAHPTLITLVHARHLQPDGSFKRNKLLQYSYFVYENNDMKGRKTTVSNLWYTNLINVRLCGNAATNLSVITRTARERPKFSSAKGAMDFTCSEYQDMAMAMGASGGQVPCMLHSSNRLFACSFFFFPLANSVLFLVNYNTAPPAPRPTPPANPSRQAKFLPLRNNKLSAGVVEFRAAKSQELGYDTRHLTWLTRWTPAYLERIGHTSREYGVKVKCQVPMTQCGRRQTVMTEHDVGSVSGPPAPYARLFKLYTHPQSQHALVQRSLQLDDQALENTPSTPHSIPGGIAPVFSHVGNVPDDAAGGWVFKGIPRVPQSEHSGAATYSPRFTLIGSQDLDVKSRPNIFPPLPSPTVPSTTRACPRPTMLRHLIGLELAIHSQTYSMPSRMFPESIGRSQSAGISLAESVGRSQAAGVKCMNSCMLEDDGNH</sequence>
<protein>
    <recommendedName>
        <fullName evidence="4">Helitron helicase-like domain-containing protein</fullName>
    </recommendedName>
</protein>
<evidence type="ECO:0008006" key="4">
    <source>
        <dbReference type="Google" id="ProtNLM"/>
    </source>
</evidence>
<proteinExistence type="predicted"/>
<gene>
    <name evidence="2" type="ORF">PR048_011838</name>
</gene>
<evidence type="ECO:0000256" key="1">
    <source>
        <dbReference type="SAM" id="MobiDB-lite"/>
    </source>
</evidence>
<feature type="compositionally biased region" description="Basic and acidic residues" evidence="1">
    <location>
        <begin position="499"/>
        <end position="512"/>
    </location>
</feature>
<evidence type="ECO:0000313" key="2">
    <source>
        <dbReference type="EMBL" id="KAJ8885640.1"/>
    </source>
</evidence>
<evidence type="ECO:0000313" key="3">
    <source>
        <dbReference type="Proteomes" id="UP001159363"/>
    </source>
</evidence>
<dbReference type="EMBL" id="JARBHB010000004">
    <property type="protein sequence ID" value="KAJ8885640.1"/>
    <property type="molecule type" value="Genomic_DNA"/>
</dbReference>
<organism evidence="2 3">
    <name type="scientific">Dryococelus australis</name>
    <dbReference type="NCBI Taxonomy" id="614101"/>
    <lineage>
        <taxon>Eukaryota</taxon>
        <taxon>Metazoa</taxon>
        <taxon>Ecdysozoa</taxon>
        <taxon>Arthropoda</taxon>
        <taxon>Hexapoda</taxon>
        <taxon>Insecta</taxon>
        <taxon>Pterygota</taxon>
        <taxon>Neoptera</taxon>
        <taxon>Polyneoptera</taxon>
        <taxon>Phasmatodea</taxon>
        <taxon>Verophasmatodea</taxon>
        <taxon>Anareolatae</taxon>
        <taxon>Phasmatidae</taxon>
        <taxon>Eurycanthinae</taxon>
        <taxon>Dryococelus</taxon>
    </lineage>
</organism>
<dbReference type="Proteomes" id="UP001159363">
    <property type="component" value="Chromosome X"/>
</dbReference>
<feature type="region of interest" description="Disordered" evidence="1">
    <location>
        <begin position="491"/>
        <end position="517"/>
    </location>
</feature>
<keyword evidence="3" id="KW-1185">Reference proteome</keyword>